<dbReference type="Proteomes" id="UP000237647">
    <property type="component" value="Unassembled WGS sequence"/>
</dbReference>
<comment type="caution">
    <text evidence="1">The sequence shown here is derived from an EMBL/GenBank/DDBJ whole genome shotgun (WGS) entry which is preliminary data.</text>
</comment>
<evidence type="ECO:0000313" key="1">
    <source>
        <dbReference type="EMBL" id="PRY63484.1"/>
    </source>
</evidence>
<evidence type="ECO:0000313" key="2">
    <source>
        <dbReference type="Proteomes" id="UP000237647"/>
    </source>
</evidence>
<dbReference type="EMBL" id="PVTK01000008">
    <property type="protein sequence ID" value="PRY63484.1"/>
    <property type="molecule type" value="Genomic_DNA"/>
</dbReference>
<proteinExistence type="predicted"/>
<dbReference type="AlphaFoldDB" id="A0A2T0V004"/>
<dbReference type="RefSeq" id="WP_106375540.1">
    <property type="nucleotide sequence ID" value="NZ_PVTK01000008.1"/>
</dbReference>
<sequence>MKSPKLKEFIDVHYRPNEEGGGLCKYNALYALNDFLEKYPGSNYRVVFTKNRLYEVFKDYFSDSYDIEDFIGELNYKYPFLLKPRYFFEDDRLERVTLEASDVFKYISKRSNLDPISGLPSDSIEEYIFVEYVLNEEAVEND</sequence>
<organism evidence="1 2">
    <name type="scientific">Vreelandella songnenensis</name>
    <dbReference type="NCBI Taxonomy" id="1176243"/>
    <lineage>
        <taxon>Bacteria</taxon>
        <taxon>Pseudomonadati</taxon>
        <taxon>Pseudomonadota</taxon>
        <taxon>Gammaproteobacteria</taxon>
        <taxon>Oceanospirillales</taxon>
        <taxon>Halomonadaceae</taxon>
        <taxon>Vreelandella</taxon>
    </lineage>
</organism>
<gene>
    <name evidence="1" type="ORF">B0H98_10879</name>
</gene>
<name>A0A2T0V004_9GAMM</name>
<reference evidence="1 2" key="1">
    <citation type="submission" date="2018-03" db="EMBL/GenBank/DDBJ databases">
        <title>Genomic Encyclopedia of Type Strains, Phase III (KMG-III): the genomes of soil and plant-associated and newly described type strains.</title>
        <authorList>
            <person name="Whitman W."/>
        </authorList>
    </citation>
    <scope>NUCLEOTIDE SEQUENCE [LARGE SCALE GENOMIC DNA]</scope>
    <source>
        <strain evidence="1 2">CGMCC 1.12152</strain>
    </source>
</reference>
<accession>A0A2T0V004</accession>
<protein>
    <submittedName>
        <fullName evidence="1">Uncharacterized protein</fullName>
    </submittedName>
</protein>
<keyword evidence="2" id="KW-1185">Reference proteome</keyword>